<sequence length="150" mass="17363">MLRVAIHTWRHYACGGVRSTDDIMLRVAIRTWRHYACGGVRSTPYTPSLPLWAMPECAGLKAAYRTRDWEEVGIRTWADVMSDEGLHAFKELSLEYRLGPEQFMLYSALRGLMRKTWGFIGSIYKLLLGLLRLTHSLALRCYGQNVLYKY</sequence>
<organism evidence="1 2">
    <name type="scientific">Pleurodeles waltl</name>
    <name type="common">Iberian ribbed newt</name>
    <dbReference type="NCBI Taxonomy" id="8319"/>
    <lineage>
        <taxon>Eukaryota</taxon>
        <taxon>Metazoa</taxon>
        <taxon>Chordata</taxon>
        <taxon>Craniata</taxon>
        <taxon>Vertebrata</taxon>
        <taxon>Euteleostomi</taxon>
        <taxon>Amphibia</taxon>
        <taxon>Batrachia</taxon>
        <taxon>Caudata</taxon>
        <taxon>Salamandroidea</taxon>
        <taxon>Salamandridae</taxon>
        <taxon>Pleurodelinae</taxon>
        <taxon>Pleurodeles</taxon>
    </lineage>
</organism>
<dbReference type="Proteomes" id="UP001066276">
    <property type="component" value="Chromosome 11"/>
</dbReference>
<evidence type="ECO:0000313" key="1">
    <source>
        <dbReference type="EMBL" id="KAJ1092456.1"/>
    </source>
</evidence>
<dbReference type="AlphaFoldDB" id="A0AAV7LLT8"/>
<gene>
    <name evidence="1" type="ORF">NDU88_005566</name>
</gene>
<evidence type="ECO:0000313" key="2">
    <source>
        <dbReference type="Proteomes" id="UP001066276"/>
    </source>
</evidence>
<comment type="caution">
    <text evidence="1">The sequence shown here is derived from an EMBL/GenBank/DDBJ whole genome shotgun (WGS) entry which is preliminary data.</text>
</comment>
<protein>
    <submittedName>
        <fullName evidence="1">Uncharacterized protein</fullName>
    </submittedName>
</protein>
<dbReference type="EMBL" id="JANPWB010000015">
    <property type="protein sequence ID" value="KAJ1092456.1"/>
    <property type="molecule type" value="Genomic_DNA"/>
</dbReference>
<proteinExistence type="predicted"/>
<keyword evidence="2" id="KW-1185">Reference proteome</keyword>
<accession>A0AAV7LLT8</accession>
<name>A0AAV7LLT8_PLEWA</name>
<reference evidence="1" key="1">
    <citation type="journal article" date="2022" name="bioRxiv">
        <title>Sequencing and chromosome-scale assembly of the giantPleurodeles waltlgenome.</title>
        <authorList>
            <person name="Brown T."/>
            <person name="Elewa A."/>
            <person name="Iarovenko S."/>
            <person name="Subramanian E."/>
            <person name="Araus A.J."/>
            <person name="Petzold A."/>
            <person name="Susuki M."/>
            <person name="Suzuki K.-i.T."/>
            <person name="Hayashi T."/>
            <person name="Toyoda A."/>
            <person name="Oliveira C."/>
            <person name="Osipova E."/>
            <person name="Leigh N.D."/>
            <person name="Simon A."/>
            <person name="Yun M.H."/>
        </authorList>
    </citation>
    <scope>NUCLEOTIDE SEQUENCE</scope>
    <source>
        <strain evidence="1">20211129_DDA</strain>
        <tissue evidence="1">Liver</tissue>
    </source>
</reference>